<gene>
    <name evidence="9" type="ORF">GIR22_23555</name>
</gene>
<feature type="transmembrane region" description="Helical" evidence="7">
    <location>
        <begin position="12"/>
        <end position="30"/>
    </location>
</feature>
<comment type="subcellular location">
    <subcellularLocation>
        <location evidence="1">Cell membrane</location>
        <topology evidence="1">Multi-pass membrane protein</topology>
    </subcellularLocation>
</comment>
<evidence type="ECO:0000259" key="8">
    <source>
        <dbReference type="PROSITE" id="PS50850"/>
    </source>
</evidence>
<dbReference type="PANTHER" id="PTHR23513:SF11">
    <property type="entry name" value="STAPHYLOFERRIN A TRANSPORTER"/>
    <property type="match status" value="1"/>
</dbReference>
<dbReference type="OrthoDB" id="9775268at2"/>
<keyword evidence="3" id="KW-1003">Cell membrane</keyword>
<evidence type="ECO:0000313" key="10">
    <source>
        <dbReference type="Proteomes" id="UP000431485"/>
    </source>
</evidence>
<feature type="transmembrane region" description="Helical" evidence="7">
    <location>
        <begin position="86"/>
        <end position="104"/>
    </location>
</feature>
<evidence type="ECO:0000256" key="3">
    <source>
        <dbReference type="ARBA" id="ARBA00022475"/>
    </source>
</evidence>
<dbReference type="Gene3D" id="1.20.1250.20">
    <property type="entry name" value="MFS general substrate transporter like domains"/>
    <property type="match status" value="1"/>
</dbReference>
<feature type="transmembrane region" description="Helical" evidence="7">
    <location>
        <begin position="145"/>
        <end position="169"/>
    </location>
</feature>
<keyword evidence="4 7" id="KW-0812">Transmembrane</keyword>
<feature type="transmembrane region" description="Helical" evidence="7">
    <location>
        <begin position="50"/>
        <end position="74"/>
    </location>
</feature>
<dbReference type="EMBL" id="WLYI01000044">
    <property type="protein sequence ID" value="MTD22109.1"/>
    <property type="molecule type" value="Genomic_DNA"/>
</dbReference>
<accession>A0A7X2V0G3</accession>
<keyword evidence="10" id="KW-1185">Reference proteome</keyword>
<dbReference type="GO" id="GO:0022857">
    <property type="term" value="F:transmembrane transporter activity"/>
    <property type="evidence" value="ECO:0007669"/>
    <property type="project" value="InterPro"/>
</dbReference>
<dbReference type="SUPFAM" id="SSF103473">
    <property type="entry name" value="MFS general substrate transporter"/>
    <property type="match status" value="1"/>
</dbReference>
<dbReference type="PANTHER" id="PTHR23513">
    <property type="entry name" value="INTEGRAL MEMBRANE EFFLUX PROTEIN-RELATED"/>
    <property type="match status" value="1"/>
</dbReference>
<feature type="transmembrane region" description="Helical" evidence="7">
    <location>
        <begin position="175"/>
        <end position="198"/>
    </location>
</feature>
<feature type="transmembrane region" description="Helical" evidence="7">
    <location>
        <begin position="260"/>
        <end position="278"/>
    </location>
</feature>
<dbReference type="PROSITE" id="PS50850">
    <property type="entry name" value="MFS"/>
    <property type="match status" value="1"/>
</dbReference>
<evidence type="ECO:0000256" key="4">
    <source>
        <dbReference type="ARBA" id="ARBA00022692"/>
    </source>
</evidence>
<feature type="transmembrane region" description="Helical" evidence="7">
    <location>
        <begin position="110"/>
        <end position="133"/>
    </location>
</feature>
<sequence>MRGEGLPAPLRVLFHGQFGLFVGGNTLTLTGTWMQRIASGWLVWHWTGSVFWLGMLAVGDLLPVVVIGPLAGVAADRWDRLKQNKIAQVLSAFLALALAVLLLFDRLNITSLLILATLQGTLVAAVQPARLAMIQEMVPREDMSAAVAINSVNVNLARLLGPAVAGLMIVYLDIIWVFVLNALFTLLFVVILGQLKLVPRVIHPTQSNFLTLMREGFTYALRTPAMRVVLCALLVGGIAVRSMLELLPAVAAQTFLDTTTGLAVLTGAAAVGAIVSGLTARSGQSLNSILLWWALGAIAACALTSAPYAFLAVAAATILGASITRGMVGTQTIVQLATPDALRGRVLSIHGLIARGSPALGALPIGYAADIIGLPSTVMVASSLLLVITAALLIGGRSVQLHL</sequence>
<dbReference type="InterPro" id="IPR020846">
    <property type="entry name" value="MFS_dom"/>
</dbReference>
<feature type="transmembrane region" description="Helical" evidence="7">
    <location>
        <begin position="290"/>
        <end position="319"/>
    </location>
</feature>
<keyword evidence="6 7" id="KW-0472">Membrane</keyword>
<keyword evidence="5 7" id="KW-1133">Transmembrane helix</keyword>
<evidence type="ECO:0000256" key="6">
    <source>
        <dbReference type="ARBA" id="ARBA00023136"/>
    </source>
</evidence>
<name>A0A7X2V0G3_9PSED</name>
<comment type="caution">
    <text evidence="9">The sequence shown here is derived from an EMBL/GenBank/DDBJ whole genome shotgun (WGS) entry which is preliminary data.</text>
</comment>
<protein>
    <submittedName>
        <fullName evidence="9">MFS transporter</fullName>
    </submittedName>
</protein>
<dbReference type="AlphaFoldDB" id="A0A7X2V0G3"/>
<feature type="transmembrane region" description="Helical" evidence="7">
    <location>
        <begin position="219"/>
        <end position="240"/>
    </location>
</feature>
<dbReference type="InterPro" id="IPR036259">
    <property type="entry name" value="MFS_trans_sf"/>
</dbReference>
<dbReference type="Pfam" id="PF05977">
    <property type="entry name" value="MFS_3"/>
    <property type="match status" value="1"/>
</dbReference>
<evidence type="ECO:0000313" key="9">
    <source>
        <dbReference type="EMBL" id="MTD22109.1"/>
    </source>
</evidence>
<feature type="transmembrane region" description="Helical" evidence="7">
    <location>
        <begin position="371"/>
        <end position="394"/>
    </location>
</feature>
<dbReference type="Proteomes" id="UP000431485">
    <property type="component" value="Unassembled WGS sequence"/>
</dbReference>
<organism evidence="9 10">
    <name type="scientific">Pseudomonas karstica</name>
    <dbReference type="NCBI Taxonomy" id="1055468"/>
    <lineage>
        <taxon>Bacteria</taxon>
        <taxon>Pseudomonadati</taxon>
        <taxon>Pseudomonadota</taxon>
        <taxon>Gammaproteobacteria</taxon>
        <taxon>Pseudomonadales</taxon>
        <taxon>Pseudomonadaceae</taxon>
        <taxon>Pseudomonas</taxon>
    </lineage>
</organism>
<dbReference type="CDD" id="cd06173">
    <property type="entry name" value="MFS_MefA_like"/>
    <property type="match status" value="1"/>
</dbReference>
<keyword evidence="2" id="KW-0813">Transport</keyword>
<feature type="domain" description="Major facilitator superfamily (MFS) profile" evidence="8">
    <location>
        <begin position="12"/>
        <end position="399"/>
    </location>
</feature>
<evidence type="ECO:0000256" key="5">
    <source>
        <dbReference type="ARBA" id="ARBA00022989"/>
    </source>
</evidence>
<evidence type="ECO:0000256" key="1">
    <source>
        <dbReference type="ARBA" id="ARBA00004651"/>
    </source>
</evidence>
<evidence type="ECO:0000256" key="2">
    <source>
        <dbReference type="ARBA" id="ARBA00022448"/>
    </source>
</evidence>
<reference evidence="9 10" key="1">
    <citation type="submission" date="2019-11" db="EMBL/GenBank/DDBJ databases">
        <title>Pseudmonas karstica sp. nov. and Pseudomonas spelaei sp. nov. from caves.</title>
        <authorList>
            <person name="Zeman M."/>
        </authorList>
    </citation>
    <scope>NUCLEOTIDE SEQUENCE [LARGE SCALE GENOMIC DNA]</scope>
    <source>
        <strain evidence="9 10">CCM 7891</strain>
    </source>
</reference>
<dbReference type="InterPro" id="IPR010290">
    <property type="entry name" value="TM_effector"/>
</dbReference>
<dbReference type="GO" id="GO:0005886">
    <property type="term" value="C:plasma membrane"/>
    <property type="evidence" value="ECO:0007669"/>
    <property type="project" value="UniProtKB-SubCell"/>
</dbReference>
<proteinExistence type="predicted"/>
<evidence type="ECO:0000256" key="7">
    <source>
        <dbReference type="SAM" id="Phobius"/>
    </source>
</evidence>